<sequence length="60" mass="6121">MCGGNPPDAPETCVTLAPIPGVAGAYALGDSKRPGAEPLRFTGAELRRAGIDPARFRPSA</sequence>
<evidence type="ECO:0000313" key="2">
    <source>
        <dbReference type="Proteomes" id="UP000509303"/>
    </source>
</evidence>
<organism evidence="1 2">
    <name type="scientific">Streptomyces buecherae</name>
    <dbReference type="NCBI Taxonomy" id="2763006"/>
    <lineage>
        <taxon>Bacteria</taxon>
        <taxon>Bacillati</taxon>
        <taxon>Actinomycetota</taxon>
        <taxon>Actinomycetes</taxon>
        <taxon>Kitasatosporales</taxon>
        <taxon>Streptomycetaceae</taxon>
        <taxon>Streptomyces</taxon>
    </lineage>
</organism>
<gene>
    <name evidence="1" type="ORF">HUT08_09605</name>
</gene>
<name>A0A7H8NIJ3_9ACTN</name>
<protein>
    <submittedName>
        <fullName evidence="1">DUF397 domain-containing protein</fullName>
    </submittedName>
</protein>
<accession>A0A7H8NIJ3</accession>
<keyword evidence="2" id="KW-1185">Reference proteome</keyword>
<dbReference type="AlphaFoldDB" id="A0A7H8NIJ3"/>
<reference evidence="1 2" key="1">
    <citation type="submission" date="2020-06" db="EMBL/GenBank/DDBJ databases">
        <title>Genome mining for natural products.</title>
        <authorList>
            <person name="Zhang B."/>
            <person name="Shi J."/>
            <person name="Ge H."/>
        </authorList>
    </citation>
    <scope>NUCLEOTIDE SEQUENCE [LARGE SCALE GENOMIC DNA]</scope>
    <source>
        <strain evidence="1 2">NA00687</strain>
    </source>
</reference>
<proteinExistence type="predicted"/>
<dbReference type="EMBL" id="CP054929">
    <property type="protein sequence ID" value="QKW54379.1"/>
    <property type="molecule type" value="Genomic_DNA"/>
</dbReference>
<evidence type="ECO:0000313" key="1">
    <source>
        <dbReference type="EMBL" id="QKW54379.1"/>
    </source>
</evidence>
<dbReference type="Proteomes" id="UP000509303">
    <property type="component" value="Chromosome"/>
</dbReference>